<organism evidence="1">
    <name type="scientific">Myoviridae sp. ctp7F23</name>
    <dbReference type="NCBI Taxonomy" id="2825174"/>
    <lineage>
        <taxon>Viruses</taxon>
        <taxon>Duplodnaviria</taxon>
        <taxon>Heunggongvirae</taxon>
        <taxon>Uroviricota</taxon>
        <taxon>Caudoviricetes</taxon>
    </lineage>
</organism>
<dbReference type="EMBL" id="BK016037">
    <property type="protein sequence ID" value="DAF90809.1"/>
    <property type="molecule type" value="Genomic_DNA"/>
</dbReference>
<protein>
    <submittedName>
        <fullName evidence="1">Uncharacterized protein</fullName>
    </submittedName>
</protein>
<reference evidence="1" key="1">
    <citation type="journal article" date="2021" name="Proc. Natl. Acad. Sci. U.S.A.">
        <title>A Catalog of Tens of Thousands of Viruses from Human Metagenomes Reveals Hidden Associations with Chronic Diseases.</title>
        <authorList>
            <person name="Tisza M.J."/>
            <person name="Buck C.B."/>
        </authorList>
    </citation>
    <scope>NUCLEOTIDE SEQUENCE</scope>
    <source>
        <strain evidence="1">Ctp7F23</strain>
    </source>
</reference>
<sequence>MLKKVIDLLKIVVNKYELKHPEYTKPVFICPNIRTRNEHKNDKYKIPEDQPQCPVYKDNRCCGGCNFAAMCDHCVECYCYGFTYAQMGGTDKGYYMHKASNYYELGRLKDNGKFDWDYYKVNARKSEIQKGKFIYIRGRIYMINSPVNRHGKFSVISCETNKHRRFRLRDVEDASIYDNLKTAKLWEELMEVKNEDSDRST</sequence>
<name>A0A8S5U8J6_9CAUD</name>
<evidence type="ECO:0000313" key="1">
    <source>
        <dbReference type="EMBL" id="DAF90809.1"/>
    </source>
</evidence>
<proteinExistence type="predicted"/>
<accession>A0A8S5U8J6</accession>